<proteinExistence type="predicted"/>
<protein>
    <submittedName>
        <fullName evidence="2">Uncharacterized protein</fullName>
    </submittedName>
</protein>
<sequence length="31" mass="3904">MHFYYWFCLSSIPFPIYFFLFFFNGCSCYLV</sequence>
<organism evidence="2">
    <name type="scientific">Rhizophora mucronata</name>
    <name type="common">Asiatic mangrove</name>
    <dbReference type="NCBI Taxonomy" id="61149"/>
    <lineage>
        <taxon>Eukaryota</taxon>
        <taxon>Viridiplantae</taxon>
        <taxon>Streptophyta</taxon>
        <taxon>Embryophyta</taxon>
        <taxon>Tracheophyta</taxon>
        <taxon>Spermatophyta</taxon>
        <taxon>Magnoliopsida</taxon>
        <taxon>eudicotyledons</taxon>
        <taxon>Gunneridae</taxon>
        <taxon>Pentapetalae</taxon>
        <taxon>rosids</taxon>
        <taxon>fabids</taxon>
        <taxon>Malpighiales</taxon>
        <taxon>Rhizophoraceae</taxon>
        <taxon>Rhizophora</taxon>
    </lineage>
</organism>
<evidence type="ECO:0000313" key="2">
    <source>
        <dbReference type="EMBL" id="MBW93619.1"/>
    </source>
</evidence>
<accession>A0A2P2JJH0</accession>
<keyword evidence="1" id="KW-1133">Transmembrane helix</keyword>
<keyword evidence="1" id="KW-0812">Transmembrane</keyword>
<evidence type="ECO:0000256" key="1">
    <source>
        <dbReference type="SAM" id="Phobius"/>
    </source>
</evidence>
<name>A0A2P2JJH0_RHIMU</name>
<keyword evidence="1" id="KW-0472">Membrane</keyword>
<dbReference type="AlphaFoldDB" id="A0A2P2JJH0"/>
<feature type="transmembrane region" description="Helical" evidence="1">
    <location>
        <begin position="12"/>
        <end position="30"/>
    </location>
</feature>
<dbReference type="EMBL" id="GGEC01013136">
    <property type="protein sequence ID" value="MBW93619.1"/>
    <property type="molecule type" value="Transcribed_RNA"/>
</dbReference>
<reference evidence="2" key="1">
    <citation type="submission" date="2018-02" db="EMBL/GenBank/DDBJ databases">
        <title>Rhizophora mucronata_Transcriptome.</title>
        <authorList>
            <person name="Meera S.P."/>
            <person name="Sreeshan A."/>
            <person name="Augustine A."/>
        </authorList>
    </citation>
    <scope>NUCLEOTIDE SEQUENCE</scope>
    <source>
        <tissue evidence="2">Leaf</tissue>
    </source>
</reference>